<dbReference type="InterPro" id="IPR050789">
    <property type="entry name" value="Diverse_Enzym_Activities"/>
</dbReference>
<keyword evidence="2" id="KW-0732">Signal</keyword>
<dbReference type="STRING" id="1166018.FAES_2905"/>
<dbReference type="InterPro" id="IPR012338">
    <property type="entry name" value="Beta-lactam/transpept-like"/>
</dbReference>
<dbReference type="PANTHER" id="PTHR43283">
    <property type="entry name" value="BETA-LACTAMASE-RELATED"/>
    <property type="match status" value="1"/>
</dbReference>
<dbReference type="InterPro" id="IPR001466">
    <property type="entry name" value="Beta-lactam-related"/>
</dbReference>
<evidence type="ECO:0000313" key="5">
    <source>
        <dbReference type="Proteomes" id="UP000011058"/>
    </source>
</evidence>
<protein>
    <submittedName>
        <fullName evidence="4">Beta-lactamase</fullName>
    </submittedName>
</protein>
<dbReference type="Pfam" id="PF00144">
    <property type="entry name" value="Beta-lactamase"/>
    <property type="match status" value="1"/>
</dbReference>
<name>I0K9W1_9BACT</name>
<dbReference type="PANTHER" id="PTHR43283:SF11">
    <property type="entry name" value="BETA-LACTAMASE-RELATED DOMAIN-CONTAINING PROTEIN"/>
    <property type="match status" value="1"/>
</dbReference>
<gene>
    <name evidence="4" type="ORF">FAES_2905</name>
</gene>
<reference evidence="4 5" key="1">
    <citation type="journal article" date="2012" name="J. Bacteriol.">
        <title>Genome Sequence of Fibrella aestuarina BUZ 2T, a Filamentous Marine Bacterium.</title>
        <authorList>
            <person name="Filippini M."/>
            <person name="Qi W."/>
            <person name="Blom J."/>
            <person name="Goesmann A."/>
            <person name="Smits T.H."/>
            <person name="Bagheri H.C."/>
        </authorList>
    </citation>
    <scope>NUCLEOTIDE SEQUENCE [LARGE SCALE GENOMIC DNA]</scope>
    <source>
        <strain evidence="5">BUZ 2T</strain>
    </source>
</reference>
<evidence type="ECO:0000256" key="1">
    <source>
        <dbReference type="ARBA" id="ARBA00022801"/>
    </source>
</evidence>
<dbReference type="EMBL" id="HE796683">
    <property type="protein sequence ID" value="CCH00914.1"/>
    <property type="molecule type" value="Genomic_DNA"/>
</dbReference>
<keyword evidence="5" id="KW-1185">Reference proteome</keyword>
<dbReference type="eggNOG" id="COG1680">
    <property type="taxonomic scope" value="Bacteria"/>
</dbReference>
<feature type="signal peptide" evidence="2">
    <location>
        <begin position="1"/>
        <end position="27"/>
    </location>
</feature>
<evidence type="ECO:0000259" key="3">
    <source>
        <dbReference type="Pfam" id="PF00144"/>
    </source>
</evidence>
<organism evidence="4 5">
    <name type="scientific">Fibrella aestuarina BUZ 2</name>
    <dbReference type="NCBI Taxonomy" id="1166018"/>
    <lineage>
        <taxon>Bacteria</taxon>
        <taxon>Pseudomonadati</taxon>
        <taxon>Bacteroidota</taxon>
        <taxon>Cytophagia</taxon>
        <taxon>Cytophagales</taxon>
        <taxon>Spirosomataceae</taxon>
        <taxon>Fibrella</taxon>
    </lineage>
</organism>
<keyword evidence="1" id="KW-0378">Hydrolase</keyword>
<dbReference type="PATRIC" id="fig|1166018.3.peg.4674"/>
<proteinExistence type="predicted"/>
<dbReference type="KEGG" id="fae:FAES_2905"/>
<evidence type="ECO:0000313" key="4">
    <source>
        <dbReference type="EMBL" id="CCH00914.1"/>
    </source>
</evidence>
<evidence type="ECO:0000256" key="2">
    <source>
        <dbReference type="SAM" id="SignalP"/>
    </source>
</evidence>
<feature type="chain" id="PRO_5003630480" evidence="2">
    <location>
        <begin position="28"/>
        <end position="416"/>
    </location>
</feature>
<dbReference type="SUPFAM" id="SSF56601">
    <property type="entry name" value="beta-lactamase/transpeptidase-like"/>
    <property type="match status" value="1"/>
</dbReference>
<feature type="domain" description="Beta-lactamase-related" evidence="3">
    <location>
        <begin position="128"/>
        <end position="396"/>
    </location>
</feature>
<dbReference type="Gene3D" id="3.40.710.10">
    <property type="entry name" value="DD-peptidase/beta-lactamase superfamily"/>
    <property type="match status" value="1"/>
</dbReference>
<sequence length="416" mass="46440">MLRVMTLPATINTTLLLGLTCVTLAVAQRKTAQKETPYFPTAQVWQHKLPSQLGLSTGAIQEAIAFHRANEIKNPRSMEQSHYQTFGKEPYGYAIGPFADRGEPSGVIVYKGYIVAEWGEPHRCDITHSVTKSFLSTVVGLAVDRGLIRSVTDTVAPYVPPIELYGQPVARPADDFGQPELLTPFETPHNRTLTWDHMLRQTSDWEGTLWGKPDWADRPDPDPAKWLNRPRNVPGTVYEYNDVRVNALALAATSVWRKPLPQVLKEQIMDPIGASTTWRWTGYRNAWIVLDGQPVQSVSGGGHWGGGLFINAYDMARFGLLTLHKGNWNGRQLLSAQWIAQATTPTPAQPTYGYMNYFLNTDRKLLPSAPASSFYHLGNGTNMVYVDAEHDLVMVVRWIDNKALDGMVKRVLAAID</sequence>
<dbReference type="AlphaFoldDB" id="I0K9W1"/>
<dbReference type="Proteomes" id="UP000011058">
    <property type="component" value="Chromosome"/>
</dbReference>
<accession>I0K9W1</accession>
<dbReference type="GO" id="GO:0016787">
    <property type="term" value="F:hydrolase activity"/>
    <property type="evidence" value="ECO:0007669"/>
    <property type="project" value="UniProtKB-KW"/>
</dbReference>
<dbReference type="HOGENOM" id="CLU_059724_0_0_10"/>